<evidence type="ECO:0000256" key="8">
    <source>
        <dbReference type="ARBA" id="ARBA00037278"/>
    </source>
</evidence>
<evidence type="ECO:0000256" key="3">
    <source>
        <dbReference type="ARBA" id="ARBA00022801"/>
    </source>
</evidence>
<proteinExistence type="inferred from homology"/>
<dbReference type="RefSeq" id="WP_116192206.1">
    <property type="nucleotide sequence ID" value="NZ_QTTN01000049.1"/>
</dbReference>
<keyword evidence="5" id="KW-0119">Carbohydrate metabolism</keyword>
<name>A0A3D9R098_9BACL</name>
<dbReference type="Pfam" id="PF00295">
    <property type="entry name" value="Glyco_hydro_28"/>
    <property type="match status" value="1"/>
</dbReference>
<dbReference type="SUPFAM" id="SSF51126">
    <property type="entry name" value="Pectin lyase-like"/>
    <property type="match status" value="1"/>
</dbReference>
<dbReference type="InterPro" id="IPR012334">
    <property type="entry name" value="Pectin_lyas_fold"/>
</dbReference>
<evidence type="ECO:0000256" key="6">
    <source>
        <dbReference type="ARBA" id="ARBA00023295"/>
    </source>
</evidence>
<gene>
    <name evidence="10" type="ORF">A8990_14930</name>
</gene>
<keyword evidence="7" id="KW-0624">Polysaccharide degradation</keyword>
<reference evidence="10 11" key="1">
    <citation type="submission" date="2018-08" db="EMBL/GenBank/DDBJ databases">
        <title>Genomic Encyclopedia of Type Strains, Phase III (KMG-III): the genomes of soil and plant-associated and newly described type strains.</title>
        <authorList>
            <person name="Whitman W."/>
        </authorList>
    </citation>
    <scope>NUCLEOTIDE SEQUENCE [LARGE SCALE GENOMIC DNA]</scope>
    <source>
        <strain evidence="10 11">CGMCC 1.10966</strain>
    </source>
</reference>
<evidence type="ECO:0000256" key="4">
    <source>
        <dbReference type="ARBA" id="ARBA00023180"/>
    </source>
</evidence>
<organism evidence="10 11">
    <name type="scientific">Paenibacillus taihuensis</name>
    <dbReference type="NCBI Taxonomy" id="1156355"/>
    <lineage>
        <taxon>Bacteria</taxon>
        <taxon>Bacillati</taxon>
        <taxon>Bacillota</taxon>
        <taxon>Bacilli</taxon>
        <taxon>Bacillales</taxon>
        <taxon>Paenibacillaceae</taxon>
        <taxon>Paenibacillus</taxon>
    </lineage>
</organism>
<evidence type="ECO:0000313" key="10">
    <source>
        <dbReference type="EMBL" id="REE66662.1"/>
    </source>
</evidence>
<dbReference type="SMART" id="SM00710">
    <property type="entry name" value="PbH1"/>
    <property type="match status" value="5"/>
</dbReference>
<evidence type="ECO:0000256" key="5">
    <source>
        <dbReference type="ARBA" id="ARBA00023277"/>
    </source>
</evidence>
<keyword evidence="6 9" id="KW-0326">Glycosidase</keyword>
<protein>
    <submittedName>
        <fullName evidence="10">Glycosyl hydrolase family 28</fullName>
    </submittedName>
</protein>
<dbReference type="AlphaFoldDB" id="A0A3D9R098"/>
<dbReference type="GO" id="GO:0000272">
    <property type="term" value="P:polysaccharide catabolic process"/>
    <property type="evidence" value="ECO:0007669"/>
    <property type="project" value="UniProtKB-KW"/>
</dbReference>
<accession>A0A3D9R098</accession>
<keyword evidence="2" id="KW-0677">Repeat</keyword>
<comment type="caution">
    <text evidence="10">The sequence shown here is derived from an EMBL/GenBank/DDBJ whole genome shotgun (WGS) entry which is preliminary data.</text>
</comment>
<evidence type="ECO:0000256" key="1">
    <source>
        <dbReference type="ARBA" id="ARBA00008834"/>
    </source>
</evidence>
<comment type="similarity">
    <text evidence="1 9">Belongs to the glycosyl hydrolase 28 family.</text>
</comment>
<keyword evidence="4" id="KW-0325">Glycoprotein</keyword>
<keyword evidence="3 9" id="KW-0378">Hydrolase</keyword>
<evidence type="ECO:0000256" key="7">
    <source>
        <dbReference type="ARBA" id="ARBA00023326"/>
    </source>
</evidence>
<dbReference type="Gene3D" id="2.160.20.10">
    <property type="entry name" value="Single-stranded right-handed beta-helix, Pectin lyase-like"/>
    <property type="match status" value="1"/>
</dbReference>
<dbReference type="InterPro" id="IPR000743">
    <property type="entry name" value="Glyco_hydro_28"/>
</dbReference>
<comment type="function">
    <text evidence="8">Pectinolytic enzyme involved in the degradation of xylogalacturonan (xga), a galacturonan backbone heavily substituted with xylose, and which is one important component of the hairy regions of pectin. Activity requires a galacturonic acid backbone substituted with xylose.</text>
</comment>
<evidence type="ECO:0000256" key="2">
    <source>
        <dbReference type="ARBA" id="ARBA00022737"/>
    </source>
</evidence>
<keyword evidence="11" id="KW-1185">Reference proteome</keyword>
<dbReference type="InterPro" id="IPR011050">
    <property type="entry name" value="Pectin_lyase_fold/virulence"/>
</dbReference>
<dbReference type="InterPro" id="IPR006626">
    <property type="entry name" value="PbH1"/>
</dbReference>
<sequence>MLQATIQSSFPAAAIEASDCYQVRIDGQPVFVYECQGAGYAVLSGSGTITIEIETKDCFLEAVVRPLRHGITPTQGAEAGKVLRFEIEAPAKLSVEFDGDIRTPLFIWINPPETEVRPDPADPTVRYYKGGEVHHAGEIRLQDGETLYIEEGAVVHGRVTADGASHIAVRGRGILDGSLWRENEGAKKYAMMLPARCNGVTIEGITVVDGPTWHLVPTACSNVRIENVNVLTFAGTGDGIDIVGCEDVTVENVFVRSKDDCIAIKAVDYFHKAGCRDVKRVRVSRSVFFNAEWGNALEIGYETRAETISDIEFSDCDIIHCQFEGYESGGTFTIHNGDRAVVQNVLYSNIRVEASEEKLVDIKIQFSQYSRDTERGQVRNIRFRDIAITGGLLPVSIIRGYDGAHMIDGVTFSGISYLGEPLTSTNAAKMVVELSKNVRFEQ</sequence>
<dbReference type="PANTHER" id="PTHR31736:SF9">
    <property type="entry name" value="ENDO-XYLOGALACTURONAN HYDROLASE A-RELATED"/>
    <property type="match status" value="1"/>
</dbReference>
<dbReference type="OrthoDB" id="9795222at2"/>
<dbReference type="PANTHER" id="PTHR31736">
    <property type="match status" value="1"/>
</dbReference>
<dbReference type="Proteomes" id="UP000256304">
    <property type="component" value="Unassembled WGS sequence"/>
</dbReference>
<evidence type="ECO:0000256" key="9">
    <source>
        <dbReference type="RuleBase" id="RU361169"/>
    </source>
</evidence>
<dbReference type="GO" id="GO:0004650">
    <property type="term" value="F:polygalacturonase activity"/>
    <property type="evidence" value="ECO:0007669"/>
    <property type="project" value="InterPro"/>
</dbReference>
<dbReference type="EMBL" id="QTTN01000049">
    <property type="protein sequence ID" value="REE66662.1"/>
    <property type="molecule type" value="Genomic_DNA"/>
</dbReference>
<evidence type="ECO:0000313" key="11">
    <source>
        <dbReference type="Proteomes" id="UP000256304"/>
    </source>
</evidence>